<dbReference type="RefSeq" id="WP_188801534.1">
    <property type="nucleotide sequence ID" value="NZ_BMOK01000002.1"/>
</dbReference>
<dbReference type="GO" id="GO:0009252">
    <property type="term" value="P:peptidoglycan biosynthetic process"/>
    <property type="evidence" value="ECO:0007669"/>
    <property type="project" value="UniProtKB-UniRule"/>
</dbReference>
<dbReference type="CDD" id="cd22533">
    <property type="entry name" value="KH-II_YlqC-like"/>
    <property type="match status" value="1"/>
</dbReference>
<dbReference type="GO" id="GO:0003723">
    <property type="term" value="F:RNA binding"/>
    <property type="evidence" value="ECO:0007669"/>
    <property type="project" value="UniProtKB-UniRule"/>
</dbReference>
<dbReference type="GO" id="GO:0008360">
    <property type="term" value="P:regulation of cell shape"/>
    <property type="evidence" value="ECO:0007669"/>
    <property type="project" value="UniProtKB-KW"/>
</dbReference>
<evidence type="ECO:0000256" key="2">
    <source>
        <dbReference type="ARBA" id="ARBA00022884"/>
    </source>
</evidence>
<accession>A0A917RZG8</accession>
<comment type="similarity">
    <text evidence="3">Belongs to the KhpA RNA-binding protein family.</text>
</comment>
<keyword evidence="1 3" id="KW-0963">Cytoplasm</keyword>
<organism evidence="4 5">
    <name type="scientific">Sporolactobacillus putidus</name>
    <dbReference type="NCBI Taxonomy" id="492735"/>
    <lineage>
        <taxon>Bacteria</taxon>
        <taxon>Bacillati</taxon>
        <taxon>Bacillota</taxon>
        <taxon>Bacilli</taxon>
        <taxon>Bacillales</taxon>
        <taxon>Sporolactobacillaceae</taxon>
        <taxon>Sporolactobacillus</taxon>
    </lineage>
</organism>
<comment type="subcellular location">
    <subcellularLocation>
        <location evidence="3">Cytoplasm</location>
    </subcellularLocation>
</comment>
<dbReference type="InterPro" id="IPR020627">
    <property type="entry name" value="KhpA"/>
</dbReference>
<dbReference type="Gene3D" id="3.30.300.20">
    <property type="match status" value="1"/>
</dbReference>
<dbReference type="AlphaFoldDB" id="A0A917RZG8"/>
<dbReference type="InterPro" id="IPR009019">
    <property type="entry name" value="KH_sf_prok-type"/>
</dbReference>
<dbReference type="PANTHER" id="PTHR34654:SF1">
    <property type="entry name" value="RNA-BINDING PROTEIN KHPA"/>
    <property type="match status" value="1"/>
</dbReference>
<dbReference type="Proteomes" id="UP000654670">
    <property type="component" value="Unassembled WGS sequence"/>
</dbReference>
<sequence length="76" mass="8437">MDELIKAMVVPLIVYPDDIQIQRQEDAEHITYVLAVNKKDMGRVIGKNGRVAEALRTIVSAAGSARGKSVQFLIRE</sequence>
<keyword evidence="5" id="KW-1185">Reference proteome</keyword>
<comment type="function">
    <text evidence="3">A probable RNA chaperone. Forms a complex with KhpB which binds to cellular RNA and controls its expression. Plays a role in peptidoglycan (PG) homeostasis and cell length regulation.</text>
</comment>
<keyword evidence="3" id="KW-0961">Cell wall biogenesis/degradation</keyword>
<dbReference type="PANTHER" id="PTHR34654">
    <property type="entry name" value="UPF0109 PROTEIN SCO5592"/>
    <property type="match status" value="1"/>
</dbReference>
<dbReference type="Pfam" id="PF13083">
    <property type="entry name" value="KH_KhpA-B"/>
    <property type="match status" value="1"/>
</dbReference>
<dbReference type="GO" id="GO:0071555">
    <property type="term" value="P:cell wall organization"/>
    <property type="evidence" value="ECO:0007669"/>
    <property type="project" value="UniProtKB-KW"/>
</dbReference>
<gene>
    <name evidence="3" type="primary">khpA</name>
    <name evidence="4" type="ORF">GCM10007968_05320</name>
</gene>
<dbReference type="HAMAP" id="MF_00088">
    <property type="entry name" value="KhpA"/>
    <property type="match status" value="1"/>
</dbReference>
<dbReference type="InterPro" id="IPR015946">
    <property type="entry name" value="KH_dom-like_a/b"/>
</dbReference>
<reference evidence="4" key="1">
    <citation type="journal article" date="2014" name="Int. J. Syst. Evol. Microbiol.">
        <title>Complete genome sequence of Corynebacterium casei LMG S-19264T (=DSM 44701T), isolated from a smear-ripened cheese.</title>
        <authorList>
            <consortium name="US DOE Joint Genome Institute (JGI-PGF)"/>
            <person name="Walter F."/>
            <person name="Albersmeier A."/>
            <person name="Kalinowski J."/>
            <person name="Ruckert C."/>
        </authorList>
    </citation>
    <scope>NUCLEOTIDE SEQUENCE</scope>
    <source>
        <strain evidence="4">JCM 15325</strain>
    </source>
</reference>
<keyword evidence="3" id="KW-0133">Cell shape</keyword>
<evidence type="ECO:0000256" key="3">
    <source>
        <dbReference type="HAMAP-Rule" id="MF_00088"/>
    </source>
</evidence>
<keyword evidence="3" id="KW-0143">Chaperone</keyword>
<evidence type="ECO:0000313" key="5">
    <source>
        <dbReference type="Proteomes" id="UP000654670"/>
    </source>
</evidence>
<dbReference type="EMBL" id="BMOK01000002">
    <property type="protein sequence ID" value="GGL44223.1"/>
    <property type="molecule type" value="Genomic_DNA"/>
</dbReference>
<dbReference type="SUPFAM" id="SSF54814">
    <property type="entry name" value="Prokaryotic type KH domain (KH-domain type II)"/>
    <property type="match status" value="1"/>
</dbReference>
<evidence type="ECO:0000256" key="1">
    <source>
        <dbReference type="ARBA" id="ARBA00022490"/>
    </source>
</evidence>
<dbReference type="GO" id="GO:0005737">
    <property type="term" value="C:cytoplasm"/>
    <property type="evidence" value="ECO:0007669"/>
    <property type="project" value="UniProtKB-SubCell"/>
</dbReference>
<reference evidence="4" key="2">
    <citation type="submission" date="2020-09" db="EMBL/GenBank/DDBJ databases">
        <authorList>
            <person name="Sun Q."/>
            <person name="Ohkuma M."/>
        </authorList>
    </citation>
    <scope>NUCLEOTIDE SEQUENCE</scope>
    <source>
        <strain evidence="4">JCM 15325</strain>
    </source>
</reference>
<keyword evidence="2 3" id="KW-0694">RNA-binding</keyword>
<protein>
    <recommendedName>
        <fullName evidence="3">RNA-binding protein KhpA</fullName>
    </recommendedName>
    <alternativeName>
        <fullName evidence="3">KH-domain protein A</fullName>
    </alternativeName>
</protein>
<comment type="subunit">
    <text evidence="3">Forms a complex with KhpB.</text>
</comment>
<name>A0A917RZG8_9BACL</name>
<comment type="caution">
    <text evidence="4">The sequence shown here is derived from an EMBL/GenBank/DDBJ whole genome shotgun (WGS) entry which is preliminary data.</text>
</comment>
<proteinExistence type="inferred from homology"/>
<evidence type="ECO:0000313" key="4">
    <source>
        <dbReference type="EMBL" id="GGL44223.1"/>
    </source>
</evidence>